<evidence type="ECO:0000256" key="6">
    <source>
        <dbReference type="ARBA" id="ARBA00023136"/>
    </source>
</evidence>
<keyword evidence="3" id="KW-1003">Cell membrane</keyword>
<dbReference type="InterPro" id="IPR018383">
    <property type="entry name" value="UPF0324_pro"/>
</dbReference>
<keyword evidence="5 7" id="KW-1133">Transmembrane helix</keyword>
<evidence type="ECO:0000256" key="1">
    <source>
        <dbReference type="ARBA" id="ARBA00004651"/>
    </source>
</evidence>
<sequence>MTKSNTNSFKFMNKVKDILPGLIICIIIAYIGKFLGSFVPKIGGAPLAIFLGMFVGNTFGNKKIFAKGSKFAESDLLSYSIVLLGGTLSAQTLIDLGISGVGFIVIQMIITITAALFIGKKLGFSDNFRFLMASGNAVCGSSAIGAVAPVIEANDDDKGITITIVNVVGTILMLLLPFIASILYNSETLKTSALIGSILQSVGQVVAAGSLVNEQVKDLSTIFKIVRIIFLVFVVLGFGTMKNKSKTKENNIEHKKTKVKVPWYVIGFFIMCALFTLGLFPKNLSKTFKFISNNFELIALAGIGMRVNIKELMRQGVKASIYGLGVGVVQIVSALTLIFLILN</sequence>
<reference evidence="8 9" key="1">
    <citation type="submission" date="2023-07" db="EMBL/GenBank/DDBJ databases">
        <title>Genomic Encyclopedia of Type Strains, Phase IV (KMG-IV): sequencing the most valuable type-strain genomes for metagenomic binning, comparative biology and taxonomic classification.</title>
        <authorList>
            <person name="Goeker M."/>
        </authorList>
    </citation>
    <scope>NUCLEOTIDE SEQUENCE [LARGE SCALE GENOMIC DNA]</scope>
    <source>
        <strain evidence="8 9">DSM 1400</strain>
    </source>
</reference>
<dbReference type="Proteomes" id="UP001224418">
    <property type="component" value="Unassembled WGS sequence"/>
</dbReference>
<feature type="transmembrane region" description="Helical" evidence="7">
    <location>
        <begin position="291"/>
        <end position="309"/>
    </location>
</feature>
<evidence type="ECO:0000256" key="4">
    <source>
        <dbReference type="ARBA" id="ARBA00022692"/>
    </source>
</evidence>
<feature type="transmembrane region" description="Helical" evidence="7">
    <location>
        <begin position="163"/>
        <end position="184"/>
    </location>
</feature>
<dbReference type="RefSeq" id="WP_307355947.1">
    <property type="nucleotide sequence ID" value="NZ_BAAACJ010000019.1"/>
</dbReference>
<comment type="subcellular location">
    <subcellularLocation>
        <location evidence="1">Cell membrane</location>
        <topology evidence="1">Multi-pass membrane protein</topology>
    </subcellularLocation>
</comment>
<feature type="transmembrane region" description="Helical" evidence="7">
    <location>
        <begin position="321"/>
        <end position="342"/>
    </location>
</feature>
<keyword evidence="4 7" id="KW-0812">Transmembrane</keyword>
<comment type="similarity">
    <text evidence="2">Belongs to the UPF0324 family.</text>
</comment>
<dbReference type="PANTHER" id="PTHR30106">
    <property type="entry name" value="INNER MEMBRANE PROTEIN YEIH-RELATED"/>
    <property type="match status" value="1"/>
</dbReference>
<evidence type="ECO:0000313" key="9">
    <source>
        <dbReference type="Proteomes" id="UP001224418"/>
    </source>
</evidence>
<feature type="transmembrane region" description="Helical" evidence="7">
    <location>
        <begin position="222"/>
        <end position="241"/>
    </location>
</feature>
<evidence type="ECO:0000313" key="8">
    <source>
        <dbReference type="EMBL" id="MDQ0480035.1"/>
    </source>
</evidence>
<keyword evidence="6 7" id="KW-0472">Membrane</keyword>
<evidence type="ECO:0000256" key="7">
    <source>
        <dbReference type="SAM" id="Phobius"/>
    </source>
</evidence>
<dbReference type="PANTHER" id="PTHR30106:SF2">
    <property type="entry name" value="UPF0324 INNER MEMBRANE PROTEIN YEIH"/>
    <property type="match status" value="1"/>
</dbReference>
<organism evidence="8 9">
    <name type="scientific">Hathewaya limosa</name>
    <name type="common">Clostridium limosum</name>
    <dbReference type="NCBI Taxonomy" id="1536"/>
    <lineage>
        <taxon>Bacteria</taxon>
        <taxon>Bacillati</taxon>
        <taxon>Bacillota</taxon>
        <taxon>Clostridia</taxon>
        <taxon>Eubacteriales</taxon>
        <taxon>Clostridiaceae</taxon>
        <taxon>Hathewaya</taxon>
    </lineage>
</organism>
<proteinExistence type="inferred from homology"/>
<dbReference type="Pfam" id="PF03601">
    <property type="entry name" value="Cons_hypoth698"/>
    <property type="match status" value="1"/>
</dbReference>
<accession>A0ABU0JSH6</accession>
<feature type="transmembrane region" description="Helical" evidence="7">
    <location>
        <begin position="45"/>
        <end position="64"/>
    </location>
</feature>
<feature type="transmembrane region" description="Helical" evidence="7">
    <location>
        <begin position="100"/>
        <end position="118"/>
    </location>
</feature>
<feature type="transmembrane region" description="Helical" evidence="7">
    <location>
        <begin position="21"/>
        <end position="39"/>
    </location>
</feature>
<feature type="transmembrane region" description="Helical" evidence="7">
    <location>
        <begin position="261"/>
        <end position="279"/>
    </location>
</feature>
<evidence type="ECO:0000256" key="2">
    <source>
        <dbReference type="ARBA" id="ARBA00007977"/>
    </source>
</evidence>
<evidence type="ECO:0000256" key="3">
    <source>
        <dbReference type="ARBA" id="ARBA00022475"/>
    </source>
</evidence>
<gene>
    <name evidence="8" type="ORF">QOZ93_001779</name>
</gene>
<name>A0ABU0JSH6_HATLI</name>
<comment type="caution">
    <text evidence="8">The sequence shown here is derived from an EMBL/GenBank/DDBJ whole genome shotgun (WGS) entry which is preliminary data.</text>
</comment>
<protein>
    <submittedName>
        <fullName evidence="8">Integral membrane protein (TIGR00698 family)</fullName>
    </submittedName>
</protein>
<dbReference type="EMBL" id="JAUSWN010000014">
    <property type="protein sequence ID" value="MDQ0480035.1"/>
    <property type="molecule type" value="Genomic_DNA"/>
</dbReference>
<feature type="transmembrane region" description="Helical" evidence="7">
    <location>
        <begin position="130"/>
        <end position="151"/>
    </location>
</feature>
<keyword evidence="9" id="KW-1185">Reference proteome</keyword>
<evidence type="ECO:0000256" key="5">
    <source>
        <dbReference type="ARBA" id="ARBA00022989"/>
    </source>
</evidence>